<evidence type="ECO:0000313" key="6">
    <source>
        <dbReference type="Proteomes" id="UP000014803"/>
    </source>
</evidence>
<dbReference type="STRING" id="1254432.SCE1572_32705"/>
<dbReference type="KEGG" id="scu:SCE1572_32705"/>
<dbReference type="SUPFAM" id="SSF52833">
    <property type="entry name" value="Thioredoxin-like"/>
    <property type="match status" value="1"/>
</dbReference>
<keyword evidence="2" id="KW-0186">Copper</keyword>
<accession>S4Y3N3</accession>
<keyword evidence="2" id="KW-0479">Metal-binding</keyword>
<dbReference type="AlphaFoldDB" id="S4Y3N3"/>
<feature type="chain" id="PRO_5004525965" description="Thioredoxin domain-containing protein" evidence="4">
    <location>
        <begin position="23"/>
        <end position="205"/>
    </location>
</feature>
<dbReference type="InterPro" id="IPR036249">
    <property type="entry name" value="Thioredoxin-like_sf"/>
</dbReference>
<evidence type="ECO:0000313" key="5">
    <source>
        <dbReference type="EMBL" id="AGP38830.1"/>
    </source>
</evidence>
<dbReference type="InterPro" id="IPR003782">
    <property type="entry name" value="SCO1/SenC"/>
</dbReference>
<dbReference type="RefSeq" id="WP_020738445.1">
    <property type="nucleotide sequence ID" value="NC_021658.1"/>
</dbReference>
<feature type="binding site" evidence="2">
    <location>
        <position position="85"/>
    </location>
    <ligand>
        <name>Cu cation</name>
        <dbReference type="ChEBI" id="CHEBI:23378"/>
    </ligand>
</feature>
<evidence type="ECO:0000256" key="1">
    <source>
        <dbReference type="ARBA" id="ARBA00010996"/>
    </source>
</evidence>
<comment type="similarity">
    <text evidence="1">Belongs to the SCO1/2 family.</text>
</comment>
<dbReference type="CDD" id="cd02968">
    <property type="entry name" value="SCO"/>
    <property type="match status" value="1"/>
</dbReference>
<name>S4Y3N3_SORCE</name>
<evidence type="ECO:0000256" key="2">
    <source>
        <dbReference type="PIRSR" id="PIRSR603782-1"/>
    </source>
</evidence>
<organism evidence="5 6">
    <name type="scientific">Sorangium cellulosum So0157-2</name>
    <dbReference type="NCBI Taxonomy" id="1254432"/>
    <lineage>
        <taxon>Bacteria</taxon>
        <taxon>Pseudomonadati</taxon>
        <taxon>Myxococcota</taxon>
        <taxon>Polyangia</taxon>
        <taxon>Polyangiales</taxon>
        <taxon>Polyangiaceae</taxon>
        <taxon>Sorangium</taxon>
    </lineage>
</organism>
<feature type="binding site" evidence="2">
    <location>
        <position position="89"/>
    </location>
    <ligand>
        <name>Cu cation</name>
        <dbReference type="ChEBI" id="CHEBI:23378"/>
    </ligand>
</feature>
<evidence type="ECO:0000256" key="3">
    <source>
        <dbReference type="PIRSR" id="PIRSR603782-2"/>
    </source>
</evidence>
<dbReference type="PATRIC" id="fig|1254432.3.peg.7414"/>
<dbReference type="eggNOG" id="COG1999">
    <property type="taxonomic scope" value="Bacteria"/>
</dbReference>
<evidence type="ECO:0008006" key="7">
    <source>
        <dbReference type="Google" id="ProtNLM"/>
    </source>
</evidence>
<dbReference type="PANTHER" id="PTHR12151">
    <property type="entry name" value="ELECTRON TRANSPORT PROTIN SCO1/SENC FAMILY MEMBER"/>
    <property type="match status" value="1"/>
</dbReference>
<dbReference type="OrthoDB" id="9790194at2"/>
<dbReference type="Pfam" id="PF02630">
    <property type="entry name" value="SCO1-SenC"/>
    <property type="match status" value="1"/>
</dbReference>
<gene>
    <name evidence="5" type="ORF">SCE1572_32705</name>
</gene>
<dbReference type="Gene3D" id="3.40.30.10">
    <property type="entry name" value="Glutaredoxin"/>
    <property type="match status" value="1"/>
</dbReference>
<keyword evidence="3" id="KW-1015">Disulfide bond</keyword>
<protein>
    <recommendedName>
        <fullName evidence="7">Thioredoxin domain-containing protein</fullName>
    </recommendedName>
</protein>
<feature type="signal peptide" evidence="4">
    <location>
        <begin position="1"/>
        <end position="22"/>
    </location>
</feature>
<feature type="disulfide bond" description="Redox-active" evidence="3">
    <location>
        <begin position="85"/>
        <end position="89"/>
    </location>
</feature>
<dbReference type="Proteomes" id="UP000014803">
    <property type="component" value="Chromosome"/>
</dbReference>
<evidence type="ECO:0000256" key="4">
    <source>
        <dbReference type="SAM" id="SignalP"/>
    </source>
</evidence>
<dbReference type="HOGENOM" id="CLU_050131_4_2_7"/>
<reference evidence="5 6" key="1">
    <citation type="journal article" date="2013" name="Sci. Rep.">
        <title>Extraordinary expansion of a Sorangium cellulosum genome from an alkaline milieu.</title>
        <authorList>
            <person name="Han K."/>
            <person name="Li Z.F."/>
            <person name="Peng R."/>
            <person name="Zhu L.P."/>
            <person name="Zhou T."/>
            <person name="Wang L.G."/>
            <person name="Li S.G."/>
            <person name="Zhang X.B."/>
            <person name="Hu W."/>
            <person name="Wu Z.H."/>
            <person name="Qin N."/>
            <person name="Li Y.Z."/>
        </authorList>
    </citation>
    <scope>NUCLEOTIDE SEQUENCE [LARGE SCALE GENOMIC DNA]</scope>
    <source>
        <strain evidence="5 6">So0157-2</strain>
    </source>
</reference>
<dbReference type="PANTHER" id="PTHR12151:SF25">
    <property type="entry name" value="LINALOOL DEHYDRATASE_ISOMERASE DOMAIN-CONTAINING PROTEIN"/>
    <property type="match status" value="1"/>
</dbReference>
<sequence>MRRAAPLLAAAVALALAPASPAAEPAPERPRAPAAASPAGDDAAAAAAAYFTDTELVDQDGRVRRFYTDLLRGRKVLIHFAFTSCKGACPTMTANLARVQALLGKRAGKEVAILTITVDPVNDTPKVLKQFAAKFNAGDGWRFLTGTPENVEKVLGRLGGLTKKPDEHTSTLLIGDTTTGMWVKTIATERPETIVHLIDHINDKP</sequence>
<keyword evidence="4" id="KW-0732">Signal</keyword>
<dbReference type="GO" id="GO:0046872">
    <property type="term" value="F:metal ion binding"/>
    <property type="evidence" value="ECO:0007669"/>
    <property type="project" value="UniProtKB-KW"/>
</dbReference>
<dbReference type="EMBL" id="CP003969">
    <property type="protein sequence ID" value="AGP38830.1"/>
    <property type="molecule type" value="Genomic_DNA"/>
</dbReference>
<proteinExistence type="inferred from homology"/>